<feature type="transmembrane region" description="Helical" evidence="1">
    <location>
        <begin position="66"/>
        <end position="89"/>
    </location>
</feature>
<gene>
    <name evidence="2" type="ORF">RSOLAG1IB_07080</name>
</gene>
<feature type="transmembrane region" description="Helical" evidence="1">
    <location>
        <begin position="124"/>
        <end position="155"/>
    </location>
</feature>
<reference evidence="2 3" key="1">
    <citation type="submission" date="2014-11" db="EMBL/GenBank/DDBJ databases">
        <authorList>
            <person name="Wibberg Daniel"/>
        </authorList>
    </citation>
    <scope>NUCLEOTIDE SEQUENCE [LARGE SCALE GENOMIC DNA]</scope>
    <source>
        <strain evidence="2">Rhizoctonia solani AG1-IB 7/3/14</strain>
    </source>
</reference>
<dbReference type="AlphaFoldDB" id="A0A0B7FE30"/>
<proteinExistence type="predicted"/>
<evidence type="ECO:0000256" key="1">
    <source>
        <dbReference type="SAM" id="Phobius"/>
    </source>
</evidence>
<dbReference type="OrthoDB" id="3357029at2759"/>
<evidence type="ECO:0000313" key="3">
    <source>
        <dbReference type="Proteomes" id="UP000059188"/>
    </source>
</evidence>
<sequence length="693" mass="76224">MSRDRNNDEELDFISEPFITPPKHSPSLLPNCNIQSDHNFGSKPLPTTLKSTGEYKPLKAKLRYKILLPTLAVFILTAGLGIAIVAWLFTRRKISIAEAFQLGYILVDEDVKYSGGMESATLRALIATSFISTFISITSPILMLLVAYLIAALWIEEQKNPTNKSTSGPTPLQYGLLLQMLSAPGILSLTDAARYLFNGKTHQRTPTYFSTSVVLGIVIFVIVHLVGIADLWLHATTSAVLFNLTTSDPGTSPPMTSVIFNQSLCSQHDFPPLNSICITGADGWANDREDFMTVIGQNVISNSSSDRKIITLADAEDLSLVVPRVVDKRTSFKASNFGARAQCKSLNSQCIGQGTMTPINCSNIGITIIPTNPSVVASLAVVAPYDKWDDNPPSLNTSYPLFGPHYCCATNPVETLLQLRWSSQVNGLTSVPNDAIQPYPIPLLNIYASCSLTFYNLTMAYDGSASDEKYWSVAPEDLLPSSDHFATILAAPYAWQLVTDHLTMNIKSRAMSANSTQQVMAALNQELSRLALGYVSGAFIFAPASNVRVTVPTILGRYPIAPLLVFVLLLFIYGLIGIVIFVMSFNMRSDNVLIPPELRRFAGSTHVNADQLMPSLELVRLRLTSPLPLLAQFFSEPVSISEPARPEDPDALSALDNTSEMFDETESTKYDERRLRFGLEKSELRPRFGIWRD</sequence>
<keyword evidence="1" id="KW-0812">Transmembrane</keyword>
<feature type="transmembrane region" description="Helical" evidence="1">
    <location>
        <begin position="176"/>
        <end position="197"/>
    </location>
</feature>
<keyword evidence="1" id="KW-0472">Membrane</keyword>
<feature type="transmembrane region" description="Helical" evidence="1">
    <location>
        <begin position="563"/>
        <end position="585"/>
    </location>
</feature>
<protein>
    <submittedName>
        <fullName evidence="2">Uncharacterized protein</fullName>
    </submittedName>
</protein>
<accession>A0A0B7FE30</accession>
<keyword evidence="1" id="KW-1133">Transmembrane helix</keyword>
<evidence type="ECO:0000313" key="2">
    <source>
        <dbReference type="EMBL" id="CEL54477.1"/>
    </source>
</evidence>
<organism evidence="2 3">
    <name type="scientific">Thanatephorus cucumeris (strain AG1-IB / isolate 7/3/14)</name>
    <name type="common">Lettuce bottom rot fungus</name>
    <name type="synonym">Rhizoctonia solani</name>
    <dbReference type="NCBI Taxonomy" id="1108050"/>
    <lineage>
        <taxon>Eukaryota</taxon>
        <taxon>Fungi</taxon>
        <taxon>Dikarya</taxon>
        <taxon>Basidiomycota</taxon>
        <taxon>Agaricomycotina</taxon>
        <taxon>Agaricomycetes</taxon>
        <taxon>Cantharellales</taxon>
        <taxon>Ceratobasidiaceae</taxon>
        <taxon>Rhizoctonia</taxon>
        <taxon>Rhizoctonia solani AG-1</taxon>
    </lineage>
</organism>
<dbReference type="Proteomes" id="UP000059188">
    <property type="component" value="Unassembled WGS sequence"/>
</dbReference>
<name>A0A0B7FE30_THACB</name>
<dbReference type="EMBL" id="LN679116">
    <property type="protein sequence ID" value="CEL54477.1"/>
    <property type="molecule type" value="Genomic_DNA"/>
</dbReference>
<dbReference type="STRING" id="1108050.A0A0B7FE30"/>
<keyword evidence="3" id="KW-1185">Reference proteome</keyword>
<feature type="transmembrane region" description="Helical" evidence="1">
    <location>
        <begin position="209"/>
        <end position="233"/>
    </location>
</feature>